<evidence type="ECO:0000256" key="1">
    <source>
        <dbReference type="SAM" id="Phobius"/>
    </source>
</evidence>
<keyword evidence="1" id="KW-0812">Transmembrane</keyword>
<proteinExistence type="predicted"/>
<dbReference type="InterPro" id="IPR009883">
    <property type="entry name" value="YgfX"/>
</dbReference>
<keyword evidence="1" id="KW-0472">Membrane</keyword>
<sequence length="139" mass="16611">MQAYIACLAYVVLLTSVFAWQPHSLRYQLLLQFILGSLLTIYCISIWRKREHAKFVVQVSYEGEWNYLDARQDANWWIGEQSKMLGSLLWVQRIPLLQRHQPQKASIRWSWIFKDSVSEKDYRRLCRCIIASQQRARTC</sequence>
<feature type="transmembrane region" description="Helical" evidence="1">
    <location>
        <begin position="29"/>
        <end position="47"/>
    </location>
</feature>
<name>A0ABU9SU75_9ALTE</name>
<accession>A0ABU9SU75</accession>
<evidence type="ECO:0000313" key="3">
    <source>
        <dbReference type="Proteomes" id="UP001461163"/>
    </source>
</evidence>
<dbReference type="Proteomes" id="UP001461163">
    <property type="component" value="Unassembled WGS sequence"/>
</dbReference>
<dbReference type="Pfam" id="PF07254">
    <property type="entry name" value="Cpta_toxin"/>
    <property type="match status" value="1"/>
</dbReference>
<protein>
    <submittedName>
        <fullName evidence="2">Protein YgfX</fullName>
    </submittedName>
</protein>
<keyword evidence="1" id="KW-1133">Transmembrane helix</keyword>
<organism evidence="2 3">
    <name type="scientific">Paraglaciecola mesophila</name>
    <dbReference type="NCBI Taxonomy" id="197222"/>
    <lineage>
        <taxon>Bacteria</taxon>
        <taxon>Pseudomonadati</taxon>
        <taxon>Pseudomonadota</taxon>
        <taxon>Gammaproteobacteria</taxon>
        <taxon>Alteromonadales</taxon>
        <taxon>Alteromonadaceae</taxon>
        <taxon>Paraglaciecola</taxon>
    </lineage>
</organism>
<comment type="caution">
    <text evidence="2">The sequence shown here is derived from an EMBL/GenBank/DDBJ whole genome shotgun (WGS) entry which is preliminary data.</text>
</comment>
<gene>
    <name evidence="2" type="ORF">WNY77_06525</name>
</gene>
<dbReference type="EMBL" id="JBBMQS010000003">
    <property type="protein sequence ID" value="MEM5497046.1"/>
    <property type="molecule type" value="Genomic_DNA"/>
</dbReference>
<dbReference type="RefSeq" id="WP_033185970.1">
    <property type="nucleotide sequence ID" value="NZ_JBBMQS010000003.1"/>
</dbReference>
<keyword evidence="3" id="KW-1185">Reference proteome</keyword>
<reference evidence="2 3" key="1">
    <citation type="submission" date="2024-03" db="EMBL/GenBank/DDBJ databases">
        <title>Community enrichment and isolation of bacterial strains for fucoidan degradation.</title>
        <authorList>
            <person name="Sichert A."/>
        </authorList>
    </citation>
    <scope>NUCLEOTIDE SEQUENCE [LARGE SCALE GENOMIC DNA]</scope>
    <source>
        <strain evidence="2 3">AS12</strain>
    </source>
</reference>
<evidence type="ECO:0000313" key="2">
    <source>
        <dbReference type="EMBL" id="MEM5497046.1"/>
    </source>
</evidence>